<gene>
    <name evidence="2" type="ORF">EXU48_07685</name>
</gene>
<protein>
    <submittedName>
        <fullName evidence="2">dTDP-4-keto-6-deoxy-D-glucose epimerase</fullName>
    </submittedName>
</protein>
<dbReference type="Proteomes" id="UP000504882">
    <property type="component" value="Unassembled WGS sequence"/>
</dbReference>
<accession>A0ABY2E6A1</accession>
<evidence type="ECO:0000256" key="1">
    <source>
        <dbReference type="ARBA" id="ARBA00010154"/>
    </source>
</evidence>
<dbReference type="InterPro" id="IPR000888">
    <property type="entry name" value="RmlC-like"/>
</dbReference>
<evidence type="ECO:0000313" key="3">
    <source>
        <dbReference type="Proteomes" id="UP000504882"/>
    </source>
</evidence>
<dbReference type="InterPro" id="IPR011051">
    <property type="entry name" value="RmlC_Cupin_sf"/>
</dbReference>
<dbReference type="SUPFAM" id="SSF51182">
    <property type="entry name" value="RmlC-like cupins"/>
    <property type="match status" value="1"/>
</dbReference>
<organism evidence="2 3">
    <name type="scientific">Occultella glacieicola</name>
    <dbReference type="NCBI Taxonomy" id="2518684"/>
    <lineage>
        <taxon>Bacteria</taxon>
        <taxon>Bacillati</taxon>
        <taxon>Actinomycetota</taxon>
        <taxon>Actinomycetes</taxon>
        <taxon>Micrococcales</taxon>
        <taxon>Ruaniaceae</taxon>
        <taxon>Occultella</taxon>
    </lineage>
</organism>
<dbReference type="RefSeq" id="WP_133107037.1">
    <property type="nucleotide sequence ID" value="NZ_SMNA01000003.1"/>
</dbReference>
<dbReference type="PANTHER" id="PTHR21047">
    <property type="entry name" value="DTDP-6-DEOXY-D-GLUCOSE-3,5 EPIMERASE"/>
    <property type="match status" value="1"/>
</dbReference>
<sequence length="205" mass="21909">MNLRELSVPGAWEITPTLMGDPRGVFLEWFKDERFVETVGHSLDLKQANCSVSAAGVLRGIHFADVPPSQAKYVTCARGAVLDVVVDIRVGSPTFGQWDSVLLDDVDRRAIYLSEGLGHAFLSLEDDSTVLYLCSAGYAPGREHGVHPLDPAIGIEWPTTSRTGAPLTPLLSEKDAAAPSLAQAQARGLLPAAAVVQEFLASLTT</sequence>
<name>A0ABY2E6A1_9MICO</name>
<evidence type="ECO:0000313" key="2">
    <source>
        <dbReference type="EMBL" id="TDE96107.1"/>
    </source>
</evidence>
<proteinExistence type="inferred from homology"/>
<keyword evidence="3" id="KW-1185">Reference proteome</keyword>
<comment type="caution">
    <text evidence="2">The sequence shown here is derived from an EMBL/GenBank/DDBJ whole genome shotgun (WGS) entry which is preliminary data.</text>
</comment>
<dbReference type="InterPro" id="IPR014710">
    <property type="entry name" value="RmlC-like_jellyroll"/>
</dbReference>
<dbReference type="CDD" id="cd00438">
    <property type="entry name" value="cupin_RmlC"/>
    <property type="match status" value="1"/>
</dbReference>
<dbReference type="Pfam" id="PF00908">
    <property type="entry name" value="dTDP_sugar_isom"/>
    <property type="match status" value="1"/>
</dbReference>
<comment type="similarity">
    <text evidence="1">Belongs to the dTDP-4-dehydrorhamnose 3,5-epimerase family.</text>
</comment>
<reference evidence="2 3" key="1">
    <citation type="submission" date="2019-03" db="EMBL/GenBank/DDBJ databases">
        <title>Genomic features of bacteria from cold environments.</title>
        <authorList>
            <person name="Shen L."/>
        </authorList>
    </citation>
    <scope>NUCLEOTIDE SEQUENCE [LARGE SCALE GENOMIC DNA]</scope>
    <source>
        <strain evidence="3">T3246-1</strain>
    </source>
</reference>
<dbReference type="EMBL" id="SMNA01000003">
    <property type="protein sequence ID" value="TDE96107.1"/>
    <property type="molecule type" value="Genomic_DNA"/>
</dbReference>
<dbReference type="PANTHER" id="PTHR21047:SF2">
    <property type="entry name" value="THYMIDINE DIPHOSPHO-4-KETO-RHAMNOSE 3,5-EPIMERASE"/>
    <property type="match status" value="1"/>
</dbReference>
<dbReference type="Gene3D" id="2.60.120.10">
    <property type="entry name" value="Jelly Rolls"/>
    <property type="match status" value="1"/>
</dbReference>